<dbReference type="PANTHER" id="PTHR47784:SF5">
    <property type="entry name" value="STEROL UPTAKE CONTROL PROTEIN 2"/>
    <property type="match status" value="1"/>
</dbReference>
<organism evidence="3 4">
    <name type="scientific">Oidiodendron maius (strain Zn)</name>
    <dbReference type="NCBI Taxonomy" id="913774"/>
    <lineage>
        <taxon>Eukaryota</taxon>
        <taxon>Fungi</taxon>
        <taxon>Dikarya</taxon>
        <taxon>Ascomycota</taxon>
        <taxon>Pezizomycotina</taxon>
        <taxon>Leotiomycetes</taxon>
        <taxon>Leotiomycetes incertae sedis</taxon>
        <taxon>Myxotrichaceae</taxon>
        <taxon>Oidiodendron</taxon>
    </lineage>
</organism>
<dbReference type="CDD" id="cd00067">
    <property type="entry name" value="GAL4"/>
    <property type="match status" value="1"/>
</dbReference>
<dbReference type="InterPro" id="IPR036864">
    <property type="entry name" value="Zn2-C6_fun-type_DNA-bd_sf"/>
</dbReference>
<dbReference type="Gene3D" id="4.10.240.10">
    <property type="entry name" value="Zn(2)-C6 fungal-type DNA-binding domain"/>
    <property type="match status" value="1"/>
</dbReference>
<protein>
    <recommendedName>
        <fullName evidence="2">Zn(2)-C6 fungal-type domain-containing protein</fullName>
    </recommendedName>
</protein>
<evidence type="ECO:0000256" key="1">
    <source>
        <dbReference type="ARBA" id="ARBA00023242"/>
    </source>
</evidence>
<reference evidence="3 4" key="1">
    <citation type="submission" date="2014-04" db="EMBL/GenBank/DDBJ databases">
        <authorList>
            <consortium name="DOE Joint Genome Institute"/>
            <person name="Kuo A."/>
            <person name="Martino E."/>
            <person name="Perotto S."/>
            <person name="Kohler A."/>
            <person name="Nagy L.G."/>
            <person name="Floudas D."/>
            <person name="Copeland A."/>
            <person name="Barry K.W."/>
            <person name="Cichocki N."/>
            <person name="Veneault-Fourrey C."/>
            <person name="LaButti K."/>
            <person name="Lindquist E.A."/>
            <person name="Lipzen A."/>
            <person name="Lundell T."/>
            <person name="Morin E."/>
            <person name="Murat C."/>
            <person name="Sun H."/>
            <person name="Tunlid A."/>
            <person name="Henrissat B."/>
            <person name="Grigoriev I.V."/>
            <person name="Hibbett D.S."/>
            <person name="Martin F."/>
            <person name="Nordberg H.P."/>
            <person name="Cantor M.N."/>
            <person name="Hua S.X."/>
        </authorList>
    </citation>
    <scope>NUCLEOTIDE SEQUENCE [LARGE SCALE GENOMIC DNA]</scope>
    <source>
        <strain evidence="3 4">Zn</strain>
    </source>
</reference>
<accession>A0A0C3GZG4</accession>
<dbReference type="OrthoDB" id="416217at2759"/>
<dbReference type="GO" id="GO:0008270">
    <property type="term" value="F:zinc ion binding"/>
    <property type="evidence" value="ECO:0007669"/>
    <property type="project" value="InterPro"/>
</dbReference>
<dbReference type="SUPFAM" id="SSF57701">
    <property type="entry name" value="Zn2/Cys6 DNA-binding domain"/>
    <property type="match status" value="1"/>
</dbReference>
<gene>
    <name evidence="3" type="ORF">OIDMADRAFT_183287</name>
</gene>
<dbReference type="PANTHER" id="PTHR47784">
    <property type="entry name" value="STEROL UPTAKE CONTROL PROTEIN 2"/>
    <property type="match status" value="1"/>
</dbReference>
<dbReference type="Proteomes" id="UP000054321">
    <property type="component" value="Unassembled WGS sequence"/>
</dbReference>
<dbReference type="InParanoid" id="A0A0C3GZG4"/>
<dbReference type="Pfam" id="PF00172">
    <property type="entry name" value="Zn_clus"/>
    <property type="match status" value="1"/>
</dbReference>
<proteinExistence type="predicted"/>
<dbReference type="GO" id="GO:0001228">
    <property type="term" value="F:DNA-binding transcription activator activity, RNA polymerase II-specific"/>
    <property type="evidence" value="ECO:0007669"/>
    <property type="project" value="TreeGrafter"/>
</dbReference>
<sequence length="513" mass="57935">MSRKDIPATELPIFVVTPSSNLSGPPADLSDVNGISCRKRKRHTKSRSGCIACKNRRVKCDNQYPSCQTCMRRGESCSLSSSSPQSNTAAPLSLGLTRKCNLPLQRDPRHVFCNDLNMLQLALLHNFATNTANSLPFGGSVWHDEVILLALNHDYLMHAVLLVSAKHLSYLAPNNSEYHRASLFHLSRLLPRYRAEISKPLSAINADSVMAASFLLLYFFWSNVDTFDIGDPACFINDELFAMTPGVREMFISCNFLLSSGRSIFSECTAYHPKYGIEKLAKQCARTPSQFEQYFCDTYQESGGNGIMEIQQDSAQKIPRFSDIQNGDKQMSHNTLWYAVIQPHDPTLIGFLDAAVRLAPLSSISSELKTLEEQSHSSISGTQEKESQLSKLLGTLLPVTDLARYIFSWPIVCCPGVLRLLERKDQRVVFLLYQFYKTIKVILPNVYWWAHQRSDKMISTLQKYLPEEKLNPSMRLQGFTVPNSAVERATNFTIQANQAWRDYCLIYATTPKR</sequence>
<evidence type="ECO:0000313" key="4">
    <source>
        <dbReference type="Proteomes" id="UP000054321"/>
    </source>
</evidence>
<keyword evidence="4" id="KW-1185">Reference proteome</keyword>
<dbReference type="InterPro" id="IPR053157">
    <property type="entry name" value="Sterol_Uptake_Regulator"/>
</dbReference>
<dbReference type="STRING" id="913774.A0A0C3GZG4"/>
<dbReference type="PROSITE" id="PS50048">
    <property type="entry name" value="ZN2_CY6_FUNGAL_2"/>
    <property type="match status" value="1"/>
</dbReference>
<evidence type="ECO:0000313" key="3">
    <source>
        <dbReference type="EMBL" id="KIM96544.1"/>
    </source>
</evidence>
<dbReference type="EMBL" id="KN832884">
    <property type="protein sequence ID" value="KIM96544.1"/>
    <property type="molecule type" value="Genomic_DNA"/>
</dbReference>
<reference evidence="4" key="2">
    <citation type="submission" date="2015-01" db="EMBL/GenBank/DDBJ databases">
        <title>Evolutionary Origins and Diversification of the Mycorrhizal Mutualists.</title>
        <authorList>
            <consortium name="DOE Joint Genome Institute"/>
            <consortium name="Mycorrhizal Genomics Consortium"/>
            <person name="Kohler A."/>
            <person name="Kuo A."/>
            <person name="Nagy L.G."/>
            <person name="Floudas D."/>
            <person name="Copeland A."/>
            <person name="Barry K.W."/>
            <person name="Cichocki N."/>
            <person name="Veneault-Fourrey C."/>
            <person name="LaButti K."/>
            <person name="Lindquist E.A."/>
            <person name="Lipzen A."/>
            <person name="Lundell T."/>
            <person name="Morin E."/>
            <person name="Murat C."/>
            <person name="Riley R."/>
            <person name="Ohm R."/>
            <person name="Sun H."/>
            <person name="Tunlid A."/>
            <person name="Henrissat B."/>
            <person name="Grigoriev I.V."/>
            <person name="Hibbett D.S."/>
            <person name="Martin F."/>
        </authorList>
    </citation>
    <scope>NUCLEOTIDE SEQUENCE [LARGE SCALE GENOMIC DNA]</scope>
    <source>
        <strain evidence="4">Zn</strain>
    </source>
</reference>
<name>A0A0C3GZG4_OIDMZ</name>
<dbReference type="SMART" id="SM00066">
    <property type="entry name" value="GAL4"/>
    <property type="match status" value="1"/>
</dbReference>
<dbReference type="InterPro" id="IPR001138">
    <property type="entry name" value="Zn2Cys6_DnaBD"/>
</dbReference>
<dbReference type="HOGENOM" id="CLU_019849_1_0_1"/>
<feature type="domain" description="Zn(2)-C6 fungal-type" evidence="2">
    <location>
        <begin position="49"/>
        <end position="79"/>
    </location>
</feature>
<dbReference type="AlphaFoldDB" id="A0A0C3GZG4"/>
<dbReference type="PROSITE" id="PS00463">
    <property type="entry name" value="ZN2_CY6_FUNGAL_1"/>
    <property type="match status" value="1"/>
</dbReference>
<keyword evidence="1" id="KW-0539">Nucleus</keyword>
<evidence type="ECO:0000259" key="2">
    <source>
        <dbReference type="PROSITE" id="PS50048"/>
    </source>
</evidence>